<name>A0A133KTQ1_HEYCO</name>
<dbReference type="EMBL" id="LRPN01000047">
    <property type="protein sequence ID" value="KWZ82961.1"/>
    <property type="molecule type" value="Genomic_DNA"/>
</dbReference>
<keyword evidence="3" id="KW-1003">Cell membrane</keyword>
<evidence type="ECO:0000313" key="10">
    <source>
        <dbReference type="EMBL" id="KWZ82961.1"/>
    </source>
</evidence>
<dbReference type="GO" id="GO:0055085">
    <property type="term" value="P:transmembrane transport"/>
    <property type="evidence" value="ECO:0007669"/>
    <property type="project" value="InterPro"/>
</dbReference>
<feature type="transmembrane region" description="Helical" evidence="8">
    <location>
        <begin position="276"/>
        <end position="297"/>
    </location>
</feature>
<dbReference type="Pfam" id="PF00324">
    <property type="entry name" value="AA_permease"/>
    <property type="match status" value="1"/>
</dbReference>
<dbReference type="PANTHER" id="PTHR43495">
    <property type="entry name" value="GABA PERMEASE"/>
    <property type="match status" value="1"/>
</dbReference>
<evidence type="ECO:0000256" key="6">
    <source>
        <dbReference type="ARBA" id="ARBA00022989"/>
    </source>
</evidence>
<dbReference type="InterPro" id="IPR004841">
    <property type="entry name" value="AA-permease/SLC12A_dom"/>
</dbReference>
<feature type="transmembrane region" description="Helical" evidence="8">
    <location>
        <begin position="404"/>
        <end position="425"/>
    </location>
</feature>
<feature type="transmembrane region" description="Helical" evidence="8">
    <location>
        <begin position="20"/>
        <end position="37"/>
    </location>
</feature>
<sequence length="470" mass="51195">MENDRKQGNHLSRSLKNRHIQFLALGGVIGVGLFYGASQAVKMAGPGVLAAYIAAGLVVAIVMRALGEMTVEKPVAGSFSKYAHDLFGERMGFVSGGMWWFLWVATVMSELAAIGKLVQFWFPHFPAWIPGFLALILFTVSNLLAVKIFGEIEFVFAILKVFAILAFMVFGALMIFTGLFNGGKIVGFSNLWAHGGFFPAGWFGVFQAVAIVIQGYAGIETLAVEAGESDNPRQSMPKAFRSVTYRISFFYIGSILIMLCAYPWTQLAGHDGSPYVLLFSQVGIPVAAALMNLIIIFSGLSSCNTGVYGGSRQLYSMANEGLLPRSLNRLNKQRIPYAGVFATAVAMSVGTIMTYLAPDTVYVWITSASAFSAIFIWALILVLELVNRAASKDKGASFHYKMPFWPFLPIAGLAMLLLAFIAIAISPLTRISVFAGVLWLVFLLVYYQIAVAPKVRAGNTPLRETPVKDY</sequence>
<keyword evidence="2" id="KW-0813">Transport</keyword>
<dbReference type="Proteomes" id="UP000070376">
    <property type="component" value="Unassembled WGS sequence"/>
</dbReference>
<keyword evidence="5" id="KW-0029">Amino-acid transport</keyword>
<feature type="transmembrane region" description="Helical" evidence="8">
    <location>
        <begin position="161"/>
        <end position="180"/>
    </location>
</feature>
<feature type="transmembrane region" description="Helical" evidence="8">
    <location>
        <begin position="128"/>
        <end position="149"/>
    </location>
</feature>
<feature type="transmembrane region" description="Helical" evidence="8">
    <location>
        <begin position="100"/>
        <end position="122"/>
    </location>
</feature>
<dbReference type="GO" id="GO:0005886">
    <property type="term" value="C:plasma membrane"/>
    <property type="evidence" value="ECO:0007669"/>
    <property type="project" value="UniProtKB-SubCell"/>
</dbReference>
<dbReference type="FunFam" id="1.20.1740.10:FF:000001">
    <property type="entry name" value="Amino acid permease"/>
    <property type="match status" value="1"/>
</dbReference>
<feature type="transmembrane region" description="Helical" evidence="8">
    <location>
        <begin position="243"/>
        <end position="264"/>
    </location>
</feature>
<evidence type="ECO:0000256" key="4">
    <source>
        <dbReference type="ARBA" id="ARBA00022692"/>
    </source>
</evidence>
<dbReference type="PATRIC" id="fig|1398.22.peg.1457"/>
<protein>
    <submittedName>
        <fullName evidence="10">Putative aromatic amino acid transport protein AroP</fullName>
    </submittedName>
</protein>
<feature type="domain" description="Amino acid permease/ SLC12A" evidence="9">
    <location>
        <begin position="19"/>
        <end position="451"/>
    </location>
</feature>
<evidence type="ECO:0000313" key="11">
    <source>
        <dbReference type="Proteomes" id="UP000070376"/>
    </source>
</evidence>
<evidence type="ECO:0000256" key="7">
    <source>
        <dbReference type="ARBA" id="ARBA00023136"/>
    </source>
</evidence>
<accession>A0A133KTQ1</accession>
<evidence type="ECO:0000256" key="2">
    <source>
        <dbReference type="ARBA" id="ARBA00022448"/>
    </source>
</evidence>
<evidence type="ECO:0000256" key="8">
    <source>
        <dbReference type="SAM" id="Phobius"/>
    </source>
</evidence>
<proteinExistence type="predicted"/>
<dbReference type="PIRSF" id="PIRSF006060">
    <property type="entry name" value="AA_transporter"/>
    <property type="match status" value="1"/>
</dbReference>
<feature type="transmembrane region" description="Helical" evidence="8">
    <location>
        <begin position="200"/>
        <end position="222"/>
    </location>
</feature>
<feature type="transmembrane region" description="Helical" evidence="8">
    <location>
        <begin position="335"/>
        <end position="356"/>
    </location>
</feature>
<comment type="caution">
    <text evidence="10">The sequence shown here is derived from an EMBL/GenBank/DDBJ whole genome shotgun (WGS) entry which is preliminary data.</text>
</comment>
<keyword evidence="4 8" id="KW-0812">Transmembrane</keyword>
<gene>
    <name evidence="10" type="ORF">HMPREF3213_01446</name>
</gene>
<keyword evidence="7 8" id="KW-0472">Membrane</keyword>
<feature type="transmembrane region" description="Helical" evidence="8">
    <location>
        <begin position="362"/>
        <end position="383"/>
    </location>
</feature>
<evidence type="ECO:0000256" key="1">
    <source>
        <dbReference type="ARBA" id="ARBA00004651"/>
    </source>
</evidence>
<dbReference type="GO" id="GO:0006865">
    <property type="term" value="P:amino acid transport"/>
    <property type="evidence" value="ECO:0007669"/>
    <property type="project" value="UniProtKB-KW"/>
</dbReference>
<feature type="transmembrane region" description="Helical" evidence="8">
    <location>
        <begin position="43"/>
        <end position="63"/>
    </location>
</feature>
<keyword evidence="6 8" id="KW-1133">Transmembrane helix</keyword>
<organism evidence="10 11">
    <name type="scientific">Heyndrickxia coagulans</name>
    <name type="common">Weizmannia coagulans</name>
    <dbReference type="NCBI Taxonomy" id="1398"/>
    <lineage>
        <taxon>Bacteria</taxon>
        <taxon>Bacillati</taxon>
        <taxon>Bacillota</taxon>
        <taxon>Bacilli</taxon>
        <taxon>Bacillales</taxon>
        <taxon>Bacillaceae</taxon>
        <taxon>Heyndrickxia</taxon>
    </lineage>
</organism>
<comment type="subcellular location">
    <subcellularLocation>
        <location evidence="1">Cell membrane</location>
        <topology evidence="1">Multi-pass membrane protein</topology>
    </subcellularLocation>
</comment>
<feature type="transmembrane region" description="Helical" evidence="8">
    <location>
        <begin position="431"/>
        <end position="449"/>
    </location>
</feature>
<dbReference type="AlphaFoldDB" id="A0A133KTQ1"/>
<evidence type="ECO:0000256" key="3">
    <source>
        <dbReference type="ARBA" id="ARBA00022475"/>
    </source>
</evidence>
<reference evidence="11" key="1">
    <citation type="submission" date="2016-01" db="EMBL/GenBank/DDBJ databases">
        <authorList>
            <person name="Mitreva M."/>
            <person name="Pepin K.H."/>
            <person name="Mihindukulasuriya K.A."/>
            <person name="Fulton R."/>
            <person name="Fronick C."/>
            <person name="O'Laughlin M."/>
            <person name="Miner T."/>
            <person name="Herter B."/>
            <person name="Rosa B.A."/>
            <person name="Cordes M."/>
            <person name="Tomlinson C."/>
            <person name="Wollam A."/>
            <person name="Palsikar V.B."/>
            <person name="Mardis E.R."/>
            <person name="Wilson R.K."/>
        </authorList>
    </citation>
    <scope>NUCLEOTIDE SEQUENCE [LARGE SCALE GENOMIC DNA]</scope>
    <source>
        <strain evidence="11">GED7749B</strain>
    </source>
</reference>
<dbReference type="Gene3D" id="1.20.1740.10">
    <property type="entry name" value="Amino acid/polyamine transporter I"/>
    <property type="match status" value="1"/>
</dbReference>
<evidence type="ECO:0000259" key="9">
    <source>
        <dbReference type="Pfam" id="PF00324"/>
    </source>
</evidence>
<dbReference type="PANTHER" id="PTHR43495:SF2">
    <property type="entry name" value="D-SERINE_D-ALANINE_GLYCINE TRANSPORTER"/>
    <property type="match status" value="1"/>
</dbReference>
<dbReference type="RefSeq" id="WP_061086690.1">
    <property type="nucleotide sequence ID" value="NZ_KQ955825.1"/>
</dbReference>
<evidence type="ECO:0000256" key="5">
    <source>
        <dbReference type="ARBA" id="ARBA00022970"/>
    </source>
</evidence>